<protein>
    <submittedName>
        <fullName evidence="3">Uncharacterized protein</fullName>
    </submittedName>
</protein>
<gene>
    <name evidence="3" type="ORF">LTR78_004991</name>
</gene>
<comment type="caution">
    <text evidence="3">The sequence shown here is derived from an EMBL/GenBank/DDBJ whole genome shotgun (WGS) entry which is preliminary data.</text>
</comment>
<feature type="compositionally biased region" description="Polar residues" evidence="1">
    <location>
        <begin position="103"/>
        <end position="116"/>
    </location>
</feature>
<feature type="region of interest" description="Disordered" evidence="1">
    <location>
        <begin position="1"/>
        <end position="22"/>
    </location>
</feature>
<evidence type="ECO:0000313" key="3">
    <source>
        <dbReference type="EMBL" id="KAK3675057.1"/>
    </source>
</evidence>
<sequence>MTMSHTIAPRSEKEAFQDIPLEDFPPQYESAVNAELRRFNDAEAHQTKPDLHNRPKQSRKRRYIIIGCAVTGILAVLAIMAGVVATYLSAQRPVRSPAPPQTQLPSSIAETPSQISPLSVRSTTATTTATAFATVTVTATRSIAAGFAPIRATEISSTTVTSTSTPPGSGILTVASTVHTTVESRIISYLTESDTSFFRLLPSTSTLSYASTATIMVGVPNMASAGSALLTSTAPAVINSSSTKASHHTISVGEKTWLDSSGFTTVTSTATPPASQLNAAAKPTSTKKGGLINFCGVPDSYNKFHFTIPNATTTSLISSYAEQATADKGTHGIRDCYAGVL</sequence>
<accession>A0AAE1C1T8</accession>
<evidence type="ECO:0000256" key="1">
    <source>
        <dbReference type="SAM" id="MobiDB-lite"/>
    </source>
</evidence>
<keyword evidence="2" id="KW-0472">Membrane</keyword>
<proteinExistence type="predicted"/>
<dbReference type="AlphaFoldDB" id="A0AAE1C1T8"/>
<feature type="transmembrane region" description="Helical" evidence="2">
    <location>
        <begin position="63"/>
        <end position="88"/>
    </location>
</feature>
<evidence type="ECO:0000256" key="2">
    <source>
        <dbReference type="SAM" id="Phobius"/>
    </source>
</evidence>
<keyword evidence="2" id="KW-1133">Transmembrane helix</keyword>
<reference evidence="3" key="1">
    <citation type="submission" date="2023-07" db="EMBL/GenBank/DDBJ databases">
        <title>Black Yeasts Isolated from many extreme environments.</title>
        <authorList>
            <person name="Coleine C."/>
            <person name="Stajich J.E."/>
            <person name="Selbmann L."/>
        </authorList>
    </citation>
    <scope>NUCLEOTIDE SEQUENCE</scope>
    <source>
        <strain evidence="3">CCFEE 5485</strain>
    </source>
</reference>
<feature type="region of interest" description="Disordered" evidence="1">
    <location>
        <begin position="94"/>
        <end position="116"/>
    </location>
</feature>
<dbReference type="Proteomes" id="UP001274830">
    <property type="component" value="Unassembled WGS sequence"/>
</dbReference>
<organism evidence="3 4">
    <name type="scientific">Recurvomyces mirabilis</name>
    <dbReference type="NCBI Taxonomy" id="574656"/>
    <lineage>
        <taxon>Eukaryota</taxon>
        <taxon>Fungi</taxon>
        <taxon>Dikarya</taxon>
        <taxon>Ascomycota</taxon>
        <taxon>Pezizomycotina</taxon>
        <taxon>Dothideomycetes</taxon>
        <taxon>Dothideomycetidae</taxon>
        <taxon>Mycosphaerellales</taxon>
        <taxon>Teratosphaeriaceae</taxon>
        <taxon>Recurvomyces</taxon>
    </lineage>
</organism>
<evidence type="ECO:0000313" key="4">
    <source>
        <dbReference type="Proteomes" id="UP001274830"/>
    </source>
</evidence>
<keyword evidence="2" id="KW-0812">Transmembrane</keyword>
<dbReference type="EMBL" id="JAUTXT010000016">
    <property type="protein sequence ID" value="KAK3675057.1"/>
    <property type="molecule type" value="Genomic_DNA"/>
</dbReference>
<keyword evidence="4" id="KW-1185">Reference proteome</keyword>
<name>A0AAE1C1T8_9PEZI</name>